<keyword evidence="2" id="KW-1185">Reference proteome</keyword>
<accession>A0ABP8YBX8</accession>
<organism evidence="1 2">
    <name type="scientific">Promicromonospora umidemergens</name>
    <dbReference type="NCBI Taxonomy" id="629679"/>
    <lineage>
        <taxon>Bacteria</taxon>
        <taxon>Bacillati</taxon>
        <taxon>Actinomycetota</taxon>
        <taxon>Actinomycetes</taxon>
        <taxon>Micrococcales</taxon>
        <taxon>Promicromonosporaceae</taxon>
        <taxon>Promicromonospora</taxon>
    </lineage>
</organism>
<dbReference type="Proteomes" id="UP001500843">
    <property type="component" value="Unassembled WGS sequence"/>
</dbReference>
<comment type="caution">
    <text evidence="1">The sequence shown here is derived from an EMBL/GenBank/DDBJ whole genome shotgun (WGS) entry which is preliminary data.</text>
</comment>
<proteinExistence type="predicted"/>
<sequence>MAQAFTDIDSTMTAMIAFGSDRVQDDYVSSSWWFDFLERHVEAETGDLRRILDENVSVIGVNFSTMTVEEQSIVADWLANAIGADITASLIEGQSLEHLTSLRAKLVAVTTQEDQNS</sequence>
<dbReference type="RefSeq" id="WP_253877375.1">
    <property type="nucleotide sequence ID" value="NZ_BAABHM010000043.1"/>
</dbReference>
<gene>
    <name evidence="1" type="ORF">GCM10023198_59250</name>
</gene>
<dbReference type="EMBL" id="BAABHM010000043">
    <property type="protein sequence ID" value="GAA4726268.1"/>
    <property type="molecule type" value="Genomic_DNA"/>
</dbReference>
<reference evidence="2" key="1">
    <citation type="journal article" date="2019" name="Int. J. Syst. Evol. Microbiol.">
        <title>The Global Catalogue of Microorganisms (GCM) 10K type strain sequencing project: providing services to taxonomists for standard genome sequencing and annotation.</title>
        <authorList>
            <consortium name="The Broad Institute Genomics Platform"/>
            <consortium name="The Broad Institute Genome Sequencing Center for Infectious Disease"/>
            <person name="Wu L."/>
            <person name="Ma J."/>
        </authorList>
    </citation>
    <scope>NUCLEOTIDE SEQUENCE [LARGE SCALE GENOMIC DNA]</scope>
    <source>
        <strain evidence="2">JCM 17975</strain>
    </source>
</reference>
<evidence type="ECO:0000313" key="2">
    <source>
        <dbReference type="Proteomes" id="UP001500843"/>
    </source>
</evidence>
<name>A0ABP8YBX8_9MICO</name>
<protein>
    <recommendedName>
        <fullName evidence="3">CdiI immunity protein domain-containing protein</fullName>
    </recommendedName>
</protein>
<evidence type="ECO:0000313" key="1">
    <source>
        <dbReference type="EMBL" id="GAA4726268.1"/>
    </source>
</evidence>
<evidence type="ECO:0008006" key="3">
    <source>
        <dbReference type="Google" id="ProtNLM"/>
    </source>
</evidence>